<dbReference type="InterPro" id="IPR003653">
    <property type="entry name" value="Peptidase_C48_C"/>
</dbReference>
<dbReference type="InterPro" id="IPR044613">
    <property type="entry name" value="Nep1/2-like"/>
</dbReference>
<dbReference type="RefSeq" id="XP_064767307.1">
    <property type="nucleotide sequence ID" value="XM_064912943.1"/>
</dbReference>
<comment type="caution">
    <text evidence="7">The sequence shown here is derived from an EMBL/GenBank/DDBJ whole genome shotgun (WGS) entry which is preliminary data.</text>
</comment>
<dbReference type="Pfam" id="PF02902">
    <property type="entry name" value="Peptidase_C48"/>
    <property type="match status" value="1"/>
</dbReference>
<evidence type="ECO:0000259" key="6">
    <source>
        <dbReference type="PROSITE" id="PS50600"/>
    </source>
</evidence>
<dbReference type="EMBL" id="JBBJBU010000008">
    <property type="protein sequence ID" value="KAK7204274.1"/>
    <property type="molecule type" value="Genomic_DNA"/>
</dbReference>
<dbReference type="PROSITE" id="PS50600">
    <property type="entry name" value="ULP_PROTEASE"/>
    <property type="match status" value="1"/>
</dbReference>
<evidence type="ECO:0000256" key="1">
    <source>
        <dbReference type="ARBA" id="ARBA00005234"/>
    </source>
</evidence>
<sequence>MTKTGTSKRSFKLFSALVKLLKMRSTDIILEYFDVSVYKEDFDNLREEHWLNDNNLTFWYEYLERSESFVMENPGEIVLLRPSMVFLLAQSSNPKELKDVLPSMDDARYVFLPINDNDDVDLAEGGSHWSLLIVDRQIKRGFYYDTLDDSNVREAENVAKKLSILDDYATGKFTLYSLPTPQQTNGSDCGVMVCMLTSHFLRKIVEAQASDSGDEVDWHVGEQLMSAKHGRQLLSYTILDLITKHGRKIGYEEECKKEEILSIDESIASSPGSNAAGSDSSESTMDVESELVLSDDSSHSVDIMPKALKHSYRLHLHRKTHRQAV</sequence>
<protein>
    <recommendedName>
        <fullName evidence="6">Ubiquitin-like protease family profile domain-containing protein</fullName>
    </recommendedName>
</protein>
<keyword evidence="2" id="KW-0645">Protease</keyword>
<dbReference type="Proteomes" id="UP001498771">
    <property type="component" value="Unassembled WGS sequence"/>
</dbReference>
<accession>A0ABR1F363</accession>
<evidence type="ECO:0000256" key="3">
    <source>
        <dbReference type="ARBA" id="ARBA00022801"/>
    </source>
</evidence>
<gene>
    <name evidence="7" type="ORF">BZA70DRAFT_280388</name>
</gene>
<keyword evidence="3" id="KW-0378">Hydrolase</keyword>
<dbReference type="Gene3D" id="3.40.395.10">
    <property type="entry name" value="Adenoviral Proteinase, Chain A"/>
    <property type="match status" value="1"/>
</dbReference>
<evidence type="ECO:0000256" key="4">
    <source>
        <dbReference type="ARBA" id="ARBA00022807"/>
    </source>
</evidence>
<evidence type="ECO:0000313" key="7">
    <source>
        <dbReference type="EMBL" id="KAK7204274.1"/>
    </source>
</evidence>
<evidence type="ECO:0000313" key="8">
    <source>
        <dbReference type="Proteomes" id="UP001498771"/>
    </source>
</evidence>
<reference evidence="7 8" key="1">
    <citation type="submission" date="2024-03" db="EMBL/GenBank/DDBJ databases">
        <title>Genome-scale model development and genomic sequencing of the oleaginous clade Lipomyces.</title>
        <authorList>
            <consortium name="Lawrence Berkeley National Laboratory"/>
            <person name="Czajka J.J."/>
            <person name="Han Y."/>
            <person name="Kim J."/>
            <person name="Mondo S.J."/>
            <person name="Hofstad B.A."/>
            <person name="Robles A."/>
            <person name="Haridas S."/>
            <person name="Riley R."/>
            <person name="LaButti K."/>
            <person name="Pangilinan J."/>
            <person name="Andreopoulos W."/>
            <person name="Lipzen A."/>
            <person name="Yan J."/>
            <person name="Wang M."/>
            <person name="Ng V."/>
            <person name="Grigoriev I.V."/>
            <person name="Spatafora J.W."/>
            <person name="Magnuson J.K."/>
            <person name="Baker S.E."/>
            <person name="Pomraning K.R."/>
        </authorList>
    </citation>
    <scope>NUCLEOTIDE SEQUENCE [LARGE SCALE GENOMIC DNA]</scope>
    <source>
        <strain evidence="7 8">Phaff 52-87</strain>
    </source>
</reference>
<evidence type="ECO:0000256" key="5">
    <source>
        <dbReference type="SAM" id="MobiDB-lite"/>
    </source>
</evidence>
<dbReference type="SUPFAM" id="SSF54001">
    <property type="entry name" value="Cysteine proteinases"/>
    <property type="match status" value="1"/>
</dbReference>
<feature type="region of interest" description="Disordered" evidence="5">
    <location>
        <begin position="266"/>
        <end position="293"/>
    </location>
</feature>
<dbReference type="PANTHER" id="PTHR46468:SF1">
    <property type="entry name" value="SENTRIN-SPECIFIC PROTEASE 8"/>
    <property type="match status" value="1"/>
</dbReference>
<organism evidence="7 8">
    <name type="scientific">Myxozyma melibiosi</name>
    <dbReference type="NCBI Taxonomy" id="54550"/>
    <lineage>
        <taxon>Eukaryota</taxon>
        <taxon>Fungi</taxon>
        <taxon>Dikarya</taxon>
        <taxon>Ascomycota</taxon>
        <taxon>Saccharomycotina</taxon>
        <taxon>Lipomycetes</taxon>
        <taxon>Lipomycetales</taxon>
        <taxon>Lipomycetaceae</taxon>
        <taxon>Myxozyma</taxon>
    </lineage>
</organism>
<proteinExistence type="inferred from homology"/>
<dbReference type="GeneID" id="90038455"/>
<keyword evidence="4" id="KW-0788">Thiol protease</keyword>
<comment type="similarity">
    <text evidence="1">Belongs to the peptidase C48 family.</text>
</comment>
<dbReference type="InterPro" id="IPR038765">
    <property type="entry name" value="Papain-like_cys_pep_sf"/>
</dbReference>
<feature type="domain" description="Ubiquitin-like protease family profile" evidence="6">
    <location>
        <begin position="35"/>
        <end position="200"/>
    </location>
</feature>
<dbReference type="PANTHER" id="PTHR46468">
    <property type="entry name" value="SENTRIN-SPECIFIC PROTEASE 8"/>
    <property type="match status" value="1"/>
</dbReference>
<keyword evidence="8" id="KW-1185">Reference proteome</keyword>
<evidence type="ECO:0000256" key="2">
    <source>
        <dbReference type="ARBA" id="ARBA00022670"/>
    </source>
</evidence>
<name>A0ABR1F363_9ASCO</name>
<feature type="compositionally biased region" description="Polar residues" evidence="5">
    <location>
        <begin position="267"/>
        <end position="284"/>
    </location>
</feature>